<comment type="caution">
    <text evidence="1">The sequence shown here is derived from an EMBL/GenBank/DDBJ whole genome shotgun (WGS) entry which is preliminary data.</text>
</comment>
<feature type="non-terminal residue" evidence="1">
    <location>
        <position position="1"/>
    </location>
</feature>
<dbReference type="AlphaFoldDB" id="A0A0F9A5T5"/>
<name>A0A0F9A5T5_9ZZZZ</name>
<protein>
    <submittedName>
        <fullName evidence="1">Uncharacterized protein</fullName>
    </submittedName>
</protein>
<dbReference type="EMBL" id="LAZR01044367">
    <property type="protein sequence ID" value="KKL04830.1"/>
    <property type="molecule type" value="Genomic_DNA"/>
</dbReference>
<proteinExistence type="predicted"/>
<gene>
    <name evidence="1" type="ORF">LCGC14_2612110</name>
</gene>
<sequence length="47" mass="5348">PTPLYCTCGARIGERLPDGTLVMYFRHHGERHQPKIKGSAVESPERR</sequence>
<evidence type="ECO:0000313" key="1">
    <source>
        <dbReference type="EMBL" id="KKL04830.1"/>
    </source>
</evidence>
<organism evidence="1">
    <name type="scientific">marine sediment metagenome</name>
    <dbReference type="NCBI Taxonomy" id="412755"/>
    <lineage>
        <taxon>unclassified sequences</taxon>
        <taxon>metagenomes</taxon>
        <taxon>ecological metagenomes</taxon>
    </lineage>
</organism>
<reference evidence="1" key="1">
    <citation type="journal article" date="2015" name="Nature">
        <title>Complex archaea that bridge the gap between prokaryotes and eukaryotes.</title>
        <authorList>
            <person name="Spang A."/>
            <person name="Saw J.H."/>
            <person name="Jorgensen S.L."/>
            <person name="Zaremba-Niedzwiedzka K."/>
            <person name="Martijn J."/>
            <person name="Lind A.E."/>
            <person name="van Eijk R."/>
            <person name="Schleper C."/>
            <person name="Guy L."/>
            <person name="Ettema T.J."/>
        </authorList>
    </citation>
    <scope>NUCLEOTIDE SEQUENCE</scope>
</reference>
<accession>A0A0F9A5T5</accession>